<dbReference type="InterPro" id="IPR002586">
    <property type="entry name" value="CobQ/CobB/MinD/ParA_Nub-bd_dom"/>
</dbReference>
<sequence length="459" mass="48516">MCACPKGTSFETPPNPRRGLPSGRGTSFGTCPALFISAPASGQGKTTITAGLARYHRRLGRRVRVFKTGPDFLDPMILARASGAPVLSLDLWMVGESACRNLLAQAAAEADLILIEGVMGLFDGTPSSADLATTFGVPVLAVISAKAMAQTFGAVAFGLAQFRPQVPFYGVLANRVGSPRHAQMLEEALPPALRWCGHITGNDEIELPDRHLGLHQAAEIDDLDTRLDRAADALAQTALAGLPPPVQFGAPAPEALPRLLEGKRIAIARDAAFSFIYPANVTLLDTLGAHVDYFSPLADEALPEHADALYLPGGYPELHAPLLAGNTRSAATIRAHAAAGKPIVAECGGMLYLLDQLTDTDGATTPMLGLLPGHATMQPRFTALGMQQIDSLHGPMTGHTFHYSKLTTPLTPLRSATRPHSDAPGEAVFRAGSIVATYMHAYWPSNPAFTAALFHGEAF</sequence>
<dbReference type="InterPro" id="IPR004484">
    <property type="entry name" value="CbiA/CobB_synth"/>
</dbReference>
<evidence type="ECO:0000313" key="14">
    <source>
        <dbReference type="Proteomes" id="UP000544134"/>
    </source>
</evidence>
<dbReference type="EC" id="6.3.5.11" evidence="9"/>
<comment type="miscellaneous">
    <text evidence="9">The a and c carboxylates of cobyrinate are activated for nucleophilic attack via formation of a phosphorylated intermediate by ATP. CbiA catalyzes first the amidation of the c-carboxylate, and then that of the a-carboxylate.</text>
</comment>
<evidence type="ECO:0000259" key="11">
    <source>
        <dbReference type="Pfam" id="PF01656"/>
    </source>
</evidence>
<reference evidence="13 14" key="1">
    <citation type="submission" date="2020-04" db="EMBL/GenBank/DDBJ databases">
        <title>Paraburkholderia sp. RP-4-7 isolated from soil.</title>
        <authorList>
            <person name="Dahal R.H."/>
        </authorList>
    </citation>
    <scope>NUCLEOTIDE SEQUENCE [LARGE SCALE GENOMIC DNA]</scope>
    <source>
        <strain evidence="13 14">RP-4-7</strain>
    </source>
</reference>
<dbReference type="HAMAP" id="MF_00027">
    <property type="entry name" value="CobB_CbiA"/>
    <property type="match status" value="1"/>
</dbReference>
<dbReference type="SUPFAM" id="SSF52317">
    <property type="entry name" value="Class I glutamine amidotransferase-like"/>
    <property type="match status" value="1"/>
</dbReference>
<protein>
    <recommendedName>
        <fullName evidence="9">Cobyrinate a,c-diamide synthase</fullName>
        <ecNumber evidence="9">6.3.5.11</ecNumber>
    </recommendedName>
    <alternativeName>
        <fullName evidence="9">Cobyrinic acid a,c-diamide synthetase</fullName>
    </alternativeName>
</protein>
<comment type="catalytic activity">
    <reaction evidence="9">
        <text>cob(II)yrinate + 2 L-glutamine + 2 ATP + 2 H2O = cob(II)yrinate a,c diamide + 2 L-glutamate + 2 ADP + 2 phosphate + 2 H(+)</text>
        <dbReference type="Rhea" id="RHEA:26289"/>
        <dbReference type="ChEBI" id="CHEBI:15377"/>
        <dbReference type="ChEBI" id="CHEBI:15378"/>
        <dbReference type="ChEBI" id="CHEBI:29985"/>
        <dbReference type="ChEBI" id="CHEBI:30616"/>
        <dbReference type="ChEBI" id="CHEBI:43474"/>
        <dbReference type="ChEBI" id="CHEBI:58359"/>
        <dbReference type="ChEBI" id="CHEBI:58537"/>
        <dbReference type="ChEBI" id="CHEBI:58894"/>
        <dbReference type="ChEBI" id="CHEBI:456216"/>
        <dbReference type="EC" id="6.3.5.11"/>
    </reaction>
</comment>
<evidence type="ECO:0000313" key="13">
    <source>
        <dbReference type="EMBL" id="NMM03881.1"/>
    </source>
</evidence>
<dbReference type="Pfam" id="PF01656">
    <property type="entry name" value="CbiA"/>
    <property type="match status" value="1"/>
</dbReference>
<dbReference type="SUPFAM" id="SSF52540">
    <property type="entry name" value="P-loop containing nucleoside triphosphate hydrolases"/>
    <property type="match status" value="1"/>
</dbReference>
<dbReference type="EMBL" id="JABBGJ010000063">
    <property type="protein sequence ID" value="NMM03881.1"/>
    <property type="molecule type" value="Genomic_DNA"/>
</dbReference>
<keyword evidence="7 9" id="KW-0460">Magnesium</keyword>
<keyword evidence="5 9" id="KW-0547">Nucleotide-binding</keyword>
<dbReference type="InterPro" id="IPR027417">
    <property type="entry name" value="P-loop_NTPase"/>
</dbReference>
<dbReference type="CDD" id="cd05388">
    <property type="entry name" value="CobB_N"/>
    <property type="match status" value="1"/>
</dbReference>
<evidence type="ECO:0000256" key="3">
    <source>
        <dbReference type="ARBA" id="ARBA00022573"/>
    </source>
</evidence>
<dbReference type="Gene3D" id="3.40.50.880">
    <property type="match status" value="1"/>
</dbReference>
<evidence type="ECO:0000256" key="5">
    <source>
        <dbReference type="ARBA" id="ARBA00022741"/>
    </source>
</evidence>
<comment type="caution">
    <text evidence="13">The sequence shown here is derived from an EMBL/GenBank/DDBJ whole genome shotgun (WGS) entry which is preliminary data.</text>
</comment>
<dbReference type="InterPro" id="IPR029062">
    <property type="entry name" value="Class_I_gatase-like"/>
</dbReference>
<evidence type="ECO:0000259" key="12">
    <source>
        <dbReference type="Pfam" id="PF07685"/>
    </source>
</evidence>
<comment type="pathway">
    <text evidence="9">Cofactor biosynthesis; adenosylcobalamin biosynthesis; cob(II)yrinate a,c-diamide from sirohydrochlorin (anaerobic route): step 10/10.</text>
</comment>
<comment type="domain">
    <text evidence="9">Comprises of two domains. The C-terminal domain contains the binding site for glutamine and catalyzes the hydrolysis of this substrate to glutamate and ammonia. The N-terminal domain is anticipated to bind ATP and cobyrinate and catalyzes the ultimate synthesis of the diamide product. The ammonia produced via the glutaminase domain is probably translocated to the adjacent domain via a molecular tunnel, where it reacts with an activated intermediate.</text>
</comment>
<dbReference type="RefSeq" id="WP_169490661.1">
    <property type="nucleotide sequence ID" value="NZ_JABBGJ010000063.1"/>
</dbReference>
<comment type="cofactor">
    <cofactor evidence="1 9">
        <name>Mg(2+)</name>
        <dbReference type="ChEBI" id="CHEBI:18420"/>
    </cofactor>
</comment>
<evidence type="ECO:0000256" key="8">
    <source>
        <dbReference type="ARBA" id="ARBA00022962"/>
    </source>
</evidence>
<dbReference type="Proteomes" id="UP000544134">
    <property type="component" value="Unassembled WGS sequence"/>
</dbReference>
<name>A0A848IQ41_9BURK</name>
<keyword evidence="4 9" id="KW-0436">Ligase</keyword>
<evidence type="ECO:0000256" key="7">
    <source>
        <dbReference type="ARBA" id="ARBA00022842"/>
    </source>
</evidence>
<dbReference type="CDD" id="cd03130">
    <property type="entry name" value="GATase1_CobB"/>
    <property type="match status" value="1"/>
</dbReference>
<comment type="similarity">
    <text evidence="9">Belongs to the CobB/CbiA family.</text>
</comment>
<keyword evidence="3 9" id="KW-0169">Cobalamin biosynthesis</keyword>
<dbReference type="GO" id="GO:0042242">
    <property type="term" value="F:cobyrinic acid a,c-diamide synthase activity"/>
    <property type="evidence" value="ECO:0007669"/>
    <property type="project" value="UniProtKB-UniRule"/>
</dbReference>
<evidence type="ECO:0000256" key="1">
    <source>
        <dbReference type="ARBA" id="ARBA00001946"/>
    </source>
</evidence>
<feature type="active site" description="Nucleophile" evidence="9">
    <location>
        <position position="347"/>
    </location>
</feature>
<evidence type="ECO:0000256" key="2">
    <source>
        <dbReference type="ARBA" id="ARBA00006205"/>
    </source>
</evidence>
<keyword evidence="14" id="KW-1185">Reference proteome</keyword>
<evidence type="ECO:0000256" key="6">
    <source>
        <dbReference type="ARBA" id="ARBA00022840"/>
    </source>
</evidence>
<evidence type="ECO:0000256" key="9">
    <source>
        <dbReference type="HAMAP-Rule" id="MF_00027"/>
    </source>
</evidence>
<feature type="domain" description="CobB/CobQ-like glutamine amidotransferase" evidence="12">
    <location>
        <begin position="264"/>
        <end position="445"/>
    </location>
</feature>
<dbReference type="Gene3D" id="3.40.50.300">
    <property type="entry name" value="P-loop containing nucleotide triphosphate hydrolases"/>
    <property type="match status" value="1"/>
</dbReference>
<evidence type="ECO:0000256" key="4">
    <source>
        <dbReference type="ARBA" id="ARBA00022598"/>
    </source>
</evidence>
<dbReference type="AlphaFoldDB" id="A0A848IQ41"/>
<dbReference type="Pfam" id="PF07685">
    <property type="entry name" value="GATase_3"/>
    <property type="match status" value="1"/>
</dbReference>
<dbReference type="GO" id="GO:0009236">
    <property type="term" value="P:cobalamin biosynthetic process"/>
    <property type="evidence" value="ECO:0007669"/>
    <property type="project" value="UniProtKB-UniRule"/>
</dbReference>
<feature type="domain" description="CobQ/CobB/MinD/ParA nucleotide binding" evidence="11">
    <location>
        <begin position="35"/>
        <end position="191"/>
    </location>
</feature>
<dbReference type="PROSITE" id="PS51274">
    <property type="entry name" value="GATASE_COBBQ"/>
    <property type="match status" value="1"/>
</dbReference>
<dbReference type="PANTHER" id="PTHR43873:SF1">
    <property type="entry name" value="COBYRINATE A,C-DIAMIDE SYNTHASE"/>
    <property type="match status" value="1"/>
</dbReference>
<keyword evidence="6 9" id="KW-0067">ATP-binding</keyword>
<keyword evidence="8 9" id="KW-0315">Glutamine amidotransferase</keyword>
<gene>
    <name evidence="9" type="primary">cbiA</name>
    <name evidence="13" type="ORF">HHL24_39165</name>
</gene>
<proteinExistence type="inferred from homology"/>
<dbReference type="UniPathway" id="UPA00148">
    <property type="reaction ID" value="UER00231"/>
</dbReference>
<dbReference type="NCBIfam" id="NF002204">
    <property type="entry name" value="PRK01077.1"/>
    <property type="match status" value="1"/>
</dbReference>
<dbReference type="PANTHER" id="PTHR43873">
    <property type="entry name" value="COBYRINATE A,C-DIAMIDE SYNTHASE"/>
    <property type="match status" value="1"/>
</dbReference>
<dbReference type="GO" id="GO:0005524">
    <property type="term" value="F:ATP binding"/>
    <property type="evidence" value="ECO:0007669"/>
    <property type="project" value="UniProtKB-UniRule"/>
</dbReference>
<organism evidence="13 14">
    <name type="scientific">Paraburkholderia polaris</name>
    <dbReference type="NCBI Taxonomy" id="2728848"/>
    <lineage>
        <taxon>Bacteria</taxon>
        <taxon>Pseudomonadati</taxon>
        <taxon>Pseudomonadota</taxon>
        <taxon>Betaproteobacteria</taxon>
        <taxon>Burkholderiales</taxon>
        <taxon>Burkholderiaceae</taxon>
        <taxon>Paraburkholderia</taxon>
    </lineage>
</organism>
<comment type="function">
    <text evidence="9">Catalyzes the ATP-dependent amidation of the two carboxylate groups at positions a and c of cobyrinate, using either L-glutamine or ammonia as the nitrogen source.</text>
</comment>
<comment type="similarity">
    <text evidence="2">Belongs to the CobB/CobQ family. CobQ subfamily.</text>
</comment>
<accession>A0A848IQ41</accession>
<dbReference type="InterPro" id="IPR011698">
    <property type="entry name" value="GATase_3"/>
</dbReference>
<feature type="site" description="Increases nucleophilicity of active site Cys" evidence="9">
    <location>
        <position position="440"/>
    </location>
</feature>
<evidence type="ECO:0000256" key="10">
    <source>
        <dbReference type="SAM" id="MobiDB-lite"/>
    </source>
</evidence>
<feature type="region of interest" description="Disordered" evidence="10">
    <location>
        <begin position="1"/>
        <end position="23"/>
    </location>
</feature>